<proteinExistence type="predicted"/>
<reference evidence="3" key="1">
    <citation type="journal article" date="2019" name="Int. J. Syst. Evol. Microbiol.">
        <title>The Global Catalogue of Microorganisms (GCM) 10K type strain sequencing project: providing services to taxonomists for standard genome sequencing and annotation.</title>
        <authorList>
            <consortium name="The Broad Institute Genomics Platform"/>
            <consortium name="The Broad Institute Genome Sequencing Center for Infectious Disease"/>
            <person name="Wu L."/>
            <person name="Ma J."/>
        </authorList>
    </citation>
    <scope>NUCLEOTIDE SEQUENCE [LARGE SCALE GENOMIC DNA]</scope>
    <source>
        <strain evidence="3">ZS-35-S2</strain>
    </source>
</reference>
<evidence type="ECO:0000256" key="1">
    <source>
        <dbReference type="SAM" id="SignalP"/>
    </source>
</evidence>
<organism evidence="2 3">
    <name type="scientific">Aureimonas populi</name>
    <dbReference type="NCBI Taxonomy" id="1701758"/>
    <lineage>
        <taxon>Bacteria</taxon>
        <taxon>Pseudomonadati</taxon>
        <taxon>Pseudomonadota</taxon>
        <taxon>Alphaproteobacteria</taxon>
        <taxon>Hyphomicrobiales</taxon>
        <taxon>Aurantimonadaceae</taxon>
        <taxon>Aureimonas</taxon>
    </lineage>
</organism>
<feature type="chain" id="PRO_5047462948" evidence="1">
    <location>
        <begin position="30"/>
        <end position="364"/>
    </location>
</feature>
<evidence type="ECO:0000313" key="3">
    <source>
        <dbReference type="Proteomes" id="UP001597371"/>
    </source>
</evidence>
<gene>
    <name evidence="2" type="ORF">ACFSKQ_04935</name>
</gene>
<evidence type="ECO:0000313" key="2">
    <source>
        <dbReference type="EMBL" id="MFD2236808.1"/>
    </source>
</evidence>
<keyword evidence="3" id="KW-1185">Reference proteome</keyword>
<dbReference type="EMBL" id="JBHUIJ010000005">
    <property type="protein sequence ID" value="MFD2236808.1"/>
    <property type="molecule type" value="Genomic_DNA"/>
</dbReference>
<dbReference type="RefSeq" id="WP_209739809.1">
    <property type="nucleotide sequence ID" value="NZ_CP072611.1"/>
</dbReference>
<feature type="signal peptide" evidence="1">
    <location>
        <begin position="1"/>
        <end position="29"/>
    </location>
</feature>
<accession>A0ABW5CJ06</accession>
<keyword evidence="1" id="KW-0732">Signal</keyword>
<sequence>MMSSPLRSRALRPLLLALLLTAGASPALAQEASCTKDYHSRLRAIETGEFAALKAAGNAIGETDPGLPGRMIFTAPRQGAEPGAQRTRRAAEALARRQGRTSFATNADTRWIAGRIREDLGDYLGQGETPFLCAGVANYLGTLREYAARGAPSPVRLAEDVRDQRLVAARSLAAALGAMAPAPLPRFAPADRPGEPAIAGLRLALDTGLREPPKAEEPVRLAARDAGNTQVSEGQGDPDLPALAETPPFRLADERETLGAINVLVASAERAGFLAPARRGVLGNPSLHSRPVLTRLSHLKARFDQSGIQDARVGPATMQALSDLEALDYLMAAEKGAADPLSAALHGTIDAIEAAHGEACGCSG</sequence>
<protein>
    <submittedName>
        <fullName evidence="2">Uncharacterized protein</fullName>
    </submittedName>
</protein>
<comment type="caution">
    <text evidence="2">The sequence shown here is derived from an EMBL/GenBank/DDBJ whole genome shotgun (WGS) entry which is preliminary data.</text>
</comment>
<dbReference type="Proteomes" id="UP001597371">
    <property type="component" value="Unassembled WGS sequence"/>
</dbReference>
<name>A0ABW5CJ06_9HYPH</name>